<feature type="compositionally biased region" description="Pro residues" evidence="1">
    <location>
        <begin position="1"/>
        <end position="12"/>
    </location>
</feature>
<protein>
    <recommendedName>
        <fullName evidence="4">DUF3558 domain-containing protein</fullName>
    </recommendedName>
</protein>
<gene>
    <name evidence="2" type="ORF">PS9374_03079</name>
</gene>
<keyword evidence="3" id="KW-1185">Reference proteome</keyword>
<proteinExistence type="predicted"/>
<reference evidence="3" key="2">
    <citation type="submission" date="2016-04" db="EMBL/GenBank/DDBJ databases">
        <title>Planomonospora sphaerica JCM9374 whole genome shotgun sequence.</title>
        <authorList>
            <person name="Suzuki T."/>
            <person name="Dohra H."/>
            <person name="Kodani S."/>
        </authorList>
    </citation>
    <scope>NUCLEOTIDE SEQUENCE [LARGE SCALE GENOMIC DNA]</scope>
    <source>
        <strain evidence="3">JCM 9374</strain>
    </source>
</reference>
<dbReference type="AlphaFoldDB" id="A0A161LKS5"/>
<accession>A0A161LKS5</accession>
<evidence type="ECO:0008006" key="4">
    <source>
        <dbReference type="Google" id="ProtNLM"/>
    </source>
</evidence>
<comment type="caution">
    <text evidence="2">The sequence shown here is derived from an EMBL/GenBank/DDBJ whole genome shotgun (WGS) entry which is preliminary data.</text>
</comment>
<evidence type="ECO:0000313" key="2">
    <source>
        <dbReference type="EMBL" id="GAT67425.1"/>
    </source>
</evidence>
<feature type="region of interest" description="Disordered" evidence="1">
    <location>
        <begin position="1"/>
        <end position="44"/>
    </location>
</feature>
<name>A0A161LKS5_9ACTN</name>
<organism evidence="2 3">
    <name type="scientific">Planomonospora sphaerica</name>
    <dbReference type="NCBI Taxonomy" id="161355"/>
    <lineage>
        <taxon>Bacteria</taxon>
        <taxon>Bacillati</taxon>
        <taxon>Actinomycetota</taxon>
        <taxon>Actinomycetes</taxon>
        <taxon>Streptosporangiales</taxon>
        <taxon>Streptosporangiaceae</taxon>
        <taxon>Planomonospora</taxon>
    </lineage>
</organism>
<sequence length="280" mass="28842">MSGPDPAPPPWEPAGGAPRPGGTSGGTASPAGTADRVPRRRWAAPVAAGATALAVTSGVLVHLAAGSGVPEGSAGHPAAASSQSSVRPADGDPDVCAMVGGAELARLVPQAAVKRGERDDALSTVWNCSWNDSVHPAGDHTEQATVKVQVMRYKEQYGLTAEERARAGYALHLRIARTGATAPAGGHRISSVTPLTGVGDEAHVRHTRSTASLATGDGFGRFGDVLVTVEYRAVRWPGRGPRPFGGGQDRAVPVEDALRETELVLRQVSAAVTAWRQGRP</sequence>
<dbReference type="STRING" id="161355.PS9374_03079"/>
<feature type="compositionally biased region" description="Low complexity" evidence="1">
    <location>
        <begin position="26"/>
        <end position="35"/>
    </location>
</feature>
<reference evidence="2 3" key="1">
    <citation type="journal article" date="2016" name="Genome Announc.">
        <title>Draft Genome Sequence of Planomonospora sphaerica JCM9374, a Rare Actinomycete.</title>
        <authorList>
            <person name="Dohra H."/>
            <person name="Suzuki T."/>
            <person name="Inoue Y."/>
            <person name="Kodani S."/>
        </authorList>
    </citation>
    <scope>NUCLEOTIDE SEQUENCE [LARGE SCALE GENOMIC DNA]</scope>
    <source>
        <strain evidence="2 3">JCM 9374</strain>
    </source>
</reference>
<dbReference type="EMBL" id="BDCX01000007">
    <property type="protein sequence ID" value="GAT67425.1"/>
    <property type="molecule type" value="Genomic_DNA"/>
</dbReference>
<evidence type="ECO:0000256" key="1">
    <source>
        <dbReference type="SAM" id="MobiDB-lite"/>
    </source>
</evidence>
<evidence type="ECO:0000313" key="3">
    <source>
        <dbReference type="Proteomes" id="UP000077701"/>
    </source>
</evidence>
<dbReference type="Proteomes" id="UP000077701">
    <property type="component" value="Unassembled WGS sequence"/>
</dbReference>
<feature type="region of interest" description="Disordered" evidence="1">
    <location>
        <begin position="69"/>
        <end position="94"/>
    </location>
</feature>